<comment type="caution">
    <text evidence="2">The sequence shown here is derived from an EMBL/GenBank/DDBJ whole genome shotgun (WGS) entry which is preliminary data.</text>
</comment>
<protein>
    <recommendedName>
        <fullName evidence="1">F-box domain-containing protein</fullName>
    </recommendedName>
</protein>
<dbReference type="Gene3D" id="3.80.10.10">
    <property type="entry name" value="Ribonuclease Inhibitor"/>
    <property type="match status" value="1"/>
</dbReference>
<keyword evidence="3" id="KW-1185">Reference proteome</keyword>
<dbReference type="InterPro" id="IPR036047">
    <property type="entry name" value="F-box-like_dom_sf"/>
</dbReference>
<evidence type="ECO:0000313" key="2">
    <source>
        <dbReference type="EMBL" id="CAH8392182.1"/>
    </source>
</evidence>
<accession>A0ABC8M7L4</accession>
<dbReference type="InterPro" id="IPR001810">
    <property type="entry name" value="F-box_dom"/>
</dbReference>
<dbReference type="InterPro" id="IPR032675">
    <property type="entry name" value="LRR_dom_sf"/>
</dbReference>
<feature type="domain" description="F-box" evidence="1">
    <location>
        <begin position="19"/>
        <end position="58"/>
    </location>
</feature>
<dbReference type="SUPFAM" id="SSF52047">
    <property type="entry name" value="RNI-like"/>
    <property type="match status" value="1"/>
</dbReference>
<name>A0ABC8M7L4_ERUVS</name>
<evidence type="ECO:0000259" key="1">
    <source>
        <dbReference type="Pfam" id="PF12937"/>
    </source>
</evidence>
<dbReference type="Pfam" id="PF12937">
    <property type="entry name" value="F-box-like"/>
    <property type="match status" value="1"/>
</dbReference>
<dbReference type="Gene3D" id="1.20.1280.50">
    <property type="match status" value="1"/>
</dbReference>
<sequence length="310" mass="36369">MEDEYESRTLRRRVELDTDILVRIFHKFTIFELAHLTRVCKAWRTACCDPILWKTLDLSHMRSTFIKTPMEPYVYVERRSDVALTRILKFSMKLSGGNTRTLVFHFNLFLSDDQLTYTAERCPGLRRIVLPAWNRIKKTGICKAIRLWKNLESLTMPRIANPLYLLTEIAKNCKNFKELKIMGPFEIVFADTIISCLPNLKTLSLRCSAIKREALIKILDGLPNLEVLNISHSYLVEFSAGQPQQKVIVRELDEVILKKASRLKRFLTCMEHETCVMCRRTEIDEGIVRWYHYKKRVSTPRIVSENMSHR</sequence>
<gene>
    <name evidence="2" type="ORF">ERUC_LOCUS44665</name>
</gene>
<dbReference type="EMBL" id="CAKOAT010985153">
    <property type="protein sequence ID" value="CAH8392182.1"/>
    <property type="molecule type" value="Genomic_DNA"/>
</dbReference>
<dbReference type="SUPFAM" id="SSF81383">
    <property type="entry name" value="F-box domain"/>
    <property type="match status" value="1"/>
</dbReference>
<dbReference type="PANTHER" id="PTHR38926:SF27">
    <property type="entry name" value="F-BOX DOMAIN-CONTAINING PROTEIN"/>
    <property type="match status" value="1"/>
</dbReference>
<dbReference type="AlphaFoldDB" id="A0ABC8M7L4"/>
<dbReference type="Proteomes" id="UP001642260">
    <property type="component" value="Unassembled WGS sequence"/>
</dbReference>
<reference evidence="2 3" key="1">
    <citation type="submission" date="2022-03" db="EMBL/GenBank/DDBJ databases">
        <authorList>
            <person name="Macdonald S."/>
            <person name="Ahmed S."/>
            <person name="Newling K."/>
        </authorList>
    </citation>
    <scope>NUCLEOTIDE SEQUENCE [LARGE SCALE GENOMIC DNA]</scope>
</reference>
<organism evidence="2 3">
    <name type="scientific">Eruca vesicaria subsp. sativa</name>
    <name type="common">Garden rocket</name>
    <name type="synonym">Eruca sativa</name>
    <dbReference type="NCBI Taxonomy" id="29727"/>
    <lineage>
        <taxon>Eukaryota</taxon>
        <taxon>Viridiplantae</taxon>
        <taxon>Streptophyta</taxon>
        <taxon>Embryophyta</taxon>
        <taxon>Tracheophyta</taxon>
        <taxon>Spermatophyta</taxon>
        <taxon>Magnoliopsida</taxon>
        <taxon>eudicotyledons</taxon>
        <taxon>Gunneridae</taxon>
        <taxon>Pentapetalae</taxon>
        <taxon>rosids</taxon>
        <taxon>malvids</taxon>
        <taxon>Brassicales</taxon>
        <taxon>Brassicaceae</taxon>
        <taxon>Brassiceae</taxon>
        <taxon>Eruca</taxon>
    </lineage>
</organism>
<dbReference type="PANTHER" id="PTHR38926">
    <property type="entry name" value="F-BOX DOMAIN CONTAINING PROTEIN, EXPRESSED"/>
    <property type="match status" value="1"/>
</dbReference>
<proteinExistence type="predicted"/>
<evidence type="ECO:0000313" key="3">
    <source>
        <dbReference type="Proteomes" id="UP001642260"/>
    </source>
</evidence>